<keyword evidence="1 3" id="KW-0812">Transmembrane</keyword>
<feature type="transmembrane region" description="Helical" evidence="1">
    <location>
        <begin position="240"/>
        <end position="261"/>
    </location>
</feature>
<dbReference type="Proteomes" id="UP000243217">
    <property type="component" value="Unassembled WGS sequence"/>
</dbReference>
<organism evidence="3 4">
    <name type="scientific">Thraustotheca clavata</name>
    <dbReference type="NCBI Taxonomy" id="74557"/>
    <lineage>
        <taxon>Eukaryota</taxon>
        <taxon>Sar</taxon>
        <taxon>Stramenopiles</taxon>
        <taxon>Oomycota</taxon>
        <taxon>Saprolegniomycetes</taxon>
        <taxon>Saprolegniales</taxon>
        <taxon>Achlyaceae</taxon>
        <taxon>Thraustotheca</taxon>
    </lineage>
</organism>
<dbReference type="OrthoDB" id="60150at2759"/>
<feature type="transmembrane region" description="Helical" evidence="1">
    <location>
        <begin position="75"/>
        <end position="95"/>
    </location>
</feature>
<feature type="transmembrane region" description="Helical" evidence="1">
    <location>
        <begin position="214"/>
        <end position="233"/>
    </location>
</feature>
<keyword evidence="1" id="KW-0472">Membrane</keyword>
<name>A0A1W0A7J0_9STRA</name>
<proteinExistence type="predicted"/>
<feature type="transmembrane region" description="Helical" evidence="1">
    <location>
        <begin position="348"/>
        <end position="371"/>
    </location>
</feature>
<feature type="transmembrane region" description="Helical" evidence="1">
    <location>
        <begin position="317"/>
        <end position="336"/>
    </location>
</feature>
<dbReference type="Pfam" id="PF02517">
    <property type="entry name" value="Rce1-like"/>
    <property type="match status" value="1"/>
</dbReference>
<reference evidence="3 4" key="1">
    <citation type="journal article" date="2014" name="Genome Biol. Evol.">
        <title>The secreted proteins of Achlya hypogyna and Thraustotheca clavata identify the ancestral oomycete secretome and reveal gene acquisitions by horizontal gene transfer.</title>
        <authorList>
            <person name="Misner I."/>
            <person name="Blouin N."/>
            <person name="Leonard G."/>
            <person name="Richards T.A."/>
            <person name="Lane C.E."/>
        </authorList>
    </citation>
    <scope>NUCLEOTIDE SEQUENCE [LARGE SCALE GENOMIC DNA]</scope>
    <source>
        <strain evidence="3 4">ATCC 34112</strain>
    </source>
</reference>
<feature type="transmembrane region" description="Helical" evidence="1">
    <location>
        <begin position="281"/>
        <end position="305"/>
    </location>
</feature>
<protein>
    <submittedName>
        <fullName evidence="3">Transmembrane protein</fullName>
    </submittedName>
</protein>
<comment type="caution">
    <text evidence="3">The sequence shown here is derived from an EMBL/GenBank/DDBJ whole genome shotgun (WGS) entry which is preliminary data.</text>
</comment>
<feature type="transmembrane region" description="Helical" evidence="1">
    <location>
        <begin position="177"/>
        <end position="194"/>
    </location>
</feature>
<evidence type="ECO:0000313" key="4">
    <source>
        <dbReference type="Proteomes" id="UP000243217"/>
    </source>
</evidence>
<evidence type="ECO:0000256" key="1">
    <source>
        <dbReference type="SAM" id="Phobius"/>
    </source>
</evidence>
<dbReference type="EMBL" id="JNBS01000371">
    <property type="protein sequence ID" value="OQS06141.1"/>
    <property type="molecule type" value="Genomic_DNA"/>
</dbReference>
<dbReference type="InterPro" id="IPR003675">
    <property type="entry name" value="Rce1/LyrA-like_dom"/>
</dbReference>
<dbReference type="GO" id="GO:0004175">
    <property type="term" value="F:endopeptidase activity"/>
    <property type="evidence" value="ECO:0007669"/>
    <property type="project" value="UniProtKB-ARBA"/>
</dbReference>
<feature type="transmembrane region" description="Helical" evidence="1">
    <location>
        <begin position="42"/>
        <end position="63"/>
    </location>
</feature>
<accession>A0A1W0A7J0</accession>
<feature type="transmembrane region" description="Helical" evidence="1">
    <location>
        <begin position="122"/>
        <end position="143"/>
    </location>
</feature>
<dbReference type="AlphaFoldDB" id="A0A1W0A7J0"/>
<sequence length="387" mass="43671">MAKHDIWDEYYPLLQPPTVLRSSLPLHPFFSPEVVCAYQDGVHAFIVSLFSLSTLAVTGLALCELFSFPRVCSSLMHLLWLISPAASALALRRIVLSHLGDSTFTEVFQWRELVACWPRSSMLRLVLLSYCIPLFCQIAAYTLTTATRMVNPFNRAFVERAETVFSFGNQDAKDGGLVFYVFYLVFGGIFWDPIPPSRYDFGVAFNGKPIGCSWIVFAFIQEIGWSGALYPALEIVCGHSAFFASVATGIVWALWHWPFVIGERIGIIPTDSGYSIVQTTSFEIISVLILFTILLVGARVTMCWVQGKTNHCIWSSTIYHASHNLYIVSVFGQLMAPLSERLAAFPYFSGQSSVCLVITTWFSTCILSQLFRSPYFKIFSRKRRYYN</sequence>
<dbReference type="GO" id="GO:0080120">
    <property type="term" value="P:CAAX-box protein maturation"/>
    <property type="evidence" value="ECO:0007669"/>
    <property type="project" value="UniProtKB-ARBA"/>
</dbReference>
<keyword evidence="4" id="KW-1185">Reference proteome</keyword>
<evidence type="ECO:0000259" key="2">
    <source>
        <dbReference type="Pfam" id="PF02517"/>
    </source>
</evidence>
<keyword evidence="1" id="KW-1133">Transmembrane helix</keyword>
<gene>
    <name evidence="3" type="ORF">THRCLA_01798</name>
</gene>
<feature type="domain" description="CAAX prenyl protease 2/Lysostaphin resistance protein A-like" evidence="2">
    <location>
        <begin position="213"/>
        <end position="325"/>
    </location>
</feature>
<evidence type="ECO:0000313" key="3">
    <source>
        <dbReference type="EMBL" id="OQS06141.1"/>
    </source>
</evidence>